<protein>
    <submittedName>
        <fullName evidence="1">Uncharacterized protein</fullName>
    </submittedName>
</protein>
<accession>A0A2Z5JJZ5</accession>
<name>A0A2Z5JJZ5_STRAR</name>
<dbReference type="RefSeq" id="WP_114247147.1">
    <property type="nucleotide sequence ID" value="NZ_CP027306.1"/>
</dbReference>
<reference evidence="1 2" key="1">
    <citation type="journal article" date="2018" name="Front. Microbiol.">
        <title>Genome Sequencing of Streptomyces atratus SCSIOZH16 and Activation Production of Nocardamine via Metabolic Engineering.</title>
        <authorList>
            <person name="Li Y."/>
            <person name="Zhang C."/>
            <person name="Liu C."/>
            <person name="Ju J."/>
            <person name="Ma J."/>
        </authorList>
    </citation>
    <scope>NUCLEOTIDE SEQUENCE [LARGE SCALE GENOMIC DNA]</scope>
    <source>
        <strain evidence="1 2">SCSIO_ZH16</strain>
    </source>
</reference>
<sequence>MKLDLPGASVRVVDGTFAFVWRGSGALDMSVDRCTSLRARGHGHQGEVQLIFQFRPEGVEAGGMVIVRIDVPAQYAASAERFMTETRVRYGIVTPEDDSNQEETVSRIPRDDRHWITAPAHADSEGLYGEIFDRIAAEPAS</sequence>
<dbReference type="AlphaFoldDB" id="A0A2Z5JJZ5"/>
<gene>
    <name evidence="1" type="ORF">C5746_31405</name>
</gene>
<evidence type="ECO:0000313" key="1">
    <source>
        <dbReference type="EMBL" id="AXE80731.1"/>
    </source>
</evidence>
<organism evidence="1 2">
    <name type="scientific">Streptomyces atratus</name>
    <dbReference type="NCBI Taxonomy" id="1893"/>
    <lineage>
        <taxon>Bacteria</taxon>
        <taxon>Bacillati</taxon>
        <taxon>Actinomycetota</taxon>
        <taxon>Actinomycetes</taxon>
        <taxon>Kitasatosporales</taxon>
        <taxon>Streptomycetaceae</taxon>
        <taxon>Streptomyces</taxon>
    </lineage>
</organism>
<dbReference type="GeneID" id="95522899"/>
<evidence type="ECO:0000313" key="2">
    <source>
        <dbReference type="Proteomes" id="UP000252698"/>
    </source>
</evidence>
<dbReference type="Proteomes" id="UP000252698">
    <property type="component" value="Chromosome"/>
</dbReference>
<proteinExistence type="predicted"/>
<dbReference type="KEGG" id="sata:C5746_31405"/>
<dbReference type="EMBL" id="CP027306">
    <property type="protein sequence ID" value="AXE80731.1"/>
    <property type="molecule type" value="Genomic_DNA"/>
</dbReference>